<keyword evidence="1" id="KW-0472">Membrane</keyword>
<dbReference type="EMBL" id="MLCA01000001">
    <property type="protein sequence ID" value="MEE7490476.1"/>
    <property type="molecule type" value="Genomic_DNA"/>
</dbReference>
<keyword evidence="3" id="KW-1185">Reference proteome</keyword>
<evidence type="ECO:0008006" key="4">
    <source>
        <dbReference type="Google" id="ProtNLM"/>
    </source>
</evidence>
<dbReference type="RefSeq" id="WP_331301486.1">
    <property type="nucleotide sequence ID" value="NZ_MLCA01000001.1"/>
</dbReference>
<feature type="transmembrane region" description="Helical" evidence="1">
    <location>
        <begin position="7"/>
        <end position="27"/>
    </location>
</feature>
<dbReference type="Proteomes" id="UP001355206">
    <property type="component" value="Unassembled WGS sequence"/>
</dbReference>
<feature type="transmembrane region" description="Helical" evidence="1">
    <location>
        <begin position="39"/>
        <end position="65"/>
    </location>
</feature>
<keyword evidence="1" id="KW-0812">Transmembrane</keyword>
<name>A0ABU7TLF8_9HYPH</name>
<comment type="caution">
    <text evidence="2">The sequence shown here is derived from an EMBL/GenBank/DDBJ whole genome shotgun (WGS) entry which is preliminary data.</text>
</comment>
<proteinExistence type="predicted"/>
<reference evidence="2 3" key="1">
    <citation type="journal article" date="2012" name="Genet. Mol. Biol.">
        <title>Analysis of 16S rRNA and mxaF genes revealing insights into Methylobacterium niche-specific plant association.</title>
        <authorList>
            <person name="Dourado M.N."/>
            <person name="Andreote F.D."/>
            <person name="Dini-Andreote F."/>
            <person name="Conti R."/>
            <person name="Araujo J.M."/>
            <person name="Araujo W.L."/>
        </authorList>
    </citation>
    <scope>NUCLEOTIDE SEQUENCE [LARGE SCALE GENOMIC DNA]</scope>
    <source>
        <strain evidence="2 3">TC3-10</strain>
    </source>
</reference>
<gene>
    <name evidence="2" type="ORF">MOTC310_08275</name>
</gene>
<organism evidence="2 3">
    <name type="scientific">Methylobacterium oryzae</name>
    <dbReference type="NCBI Taxonomy" id="334852"/>
    <lineage>
        <taxon>Bacteria</taxon>
        <taxon>Pseudomonadati</taxon>
        <taxon>Pseudomonadota</taxon>
        <taxon>Alphaproteobacteria</taxon>
        <taxon>Hyphomicrobiales</taxon>
        <taxon>Methylobacteriaceae</taxon>
        <taxon>Methylobacterium</taxon>
    </lineage>
</organism>
<accession>A0ABU7TLF8</accession>
<evidence type="ECO:0000313" key="3">
    <source>
        <dbReference type="Proteomes" id="UP001355206"/>
    </source>
</evidence>
<sequence>MRRTALIFGILLVVATFVWFTYVVLLGCAMNTTGCRETFTVWSAVGLMHFWAPLLVAIAAVAFGLRSSK</sequence>
<keyword evidence="1" id="KW-1133">Transmembrane helix</keyword>
<dbReference type="PROSITE" id="PS51257">
    <property type="entry name" value="PROKAR_LIPOPROTEIN"/>
    <property type="match status" value="1"/>
</dbReference>
<evidence type="ECO:0000313" key="2">
    <source>
        <dbReference type="EMBL" id="MEE7490476.1"/>
    </source>
</evidence>
<evidence type="ECO:0000256" key="1">
    <source>
        <dbReference type="SAM" id="Phobius"/>
    </source>
</evidence>
<protein>
    <recommendedName>
        <fullName evidence="4">Transmembrane protein</fullName>
    </recommendedName>
</protein>